<dbReference type="InterPro" id="IPR041180">
    <property type="entry name" value="Nmad2"/>
</dbReference>
<protein>
    <recommendedName>
        <fullName evidence="1">Nucleotide modification associated domain-containing protein</fullName>
    </recommendedName>
</protein>
<organism evidence="2 3">
    <name type="scientific">Corallococcus exercitus</name>
    <dbReference type="NCBI Taxonomy" id="2316736"/>
    <lineage>
        <taxon>Bacteria</taxon>
        <taxon>Pseudomonadati</taxon>
        <taxon>Myxococcota</taxon>
        <taxon>Myxococcia</taxon>
        <taxon>Myxococcales</taxon>
        <taxon>Cystobacterineae</taxon>
        <taxon>Myxococcaceae</taxon>
        <taxon>Corallococcus</taxon>
    </lineage>
</organism>
<name>A0A7Y4NRL0_9BACT</name>
<evidence type="ECO:0000313" key="3">
    <source>
        <dbReference type="Proteomes" id="UP000563426"/>
    </source>
</evidence>
<keyword evidence="3" id="KW-1185">Reference proteome</keyword>
<evidence type="ECO:0000259" key="1">
    <source>
        <dbReference type="Pfam" id="PF18753"/>
    </source>
</evidence>
<dbReference type="EMBL" id="JABFJV010000028">
    <property type="protein sequence ID" value="NOK33067.1"/>
    <property type="molecule type" value="Genomic_DNA"/>
</dbReference>
<dbReference type="Proteomes" id="UP000563426">
    <property type="component" value="Unassembled WGS sequence"/>
</dbReference>
<comment type="caution">
    <text evidence="2">The sequence shown here is derived from an EMBL/GenBank/DDBJ whole genome shotgun (WGS) entry which is preliminary data.</text>
</comment>
<dbReference type="AlphaFoldDB" id="A0A7Y4NRL0"/>
<gene>
    <name evidence="2" type="ORF">HMI49_07650</name>
</gene>
<dbReference type="RefSeq" id="WP_171433657.1">
    <property type="nucleotide sequence ID" value="NZ_JABFJV010000028.1"/>
</dbReference>
<reference evidence="2 3" key="1">
    <citation type="submission" date="2020-05" db="EMBL/GenBank/DDBJ databases">
        <authorList>
            <person name="Whitworth D."/>
        </authorList>
    </citation>
    <scope>NUCLEOTIDE SEQUENCE [LARGE SCALE GENOMIC DNA]</scope>
    <source>
        <strain evidence="2 3">AB043B</strain>
    </source>
</reference>
<accession>A0A7Y4NRL0</accession>
<feature type="domain" description="Nucleotide modification associated" evidence="1">
    <location>
        <begin position="2"/>
        <end position="203"/>
    </location>
</feature>
<proteinExistence type="predicted"/>
<evidence type="ECO:0000313" key="2">
    <source>
        <dbReference type="EMBL" id="NOK33067.1"/>
    </source>
</evidence>
<dbReference type="Pfam" id="PF18753">
    <property type="entry name" value="Nmad2"/>
    <property type="match status" value="1"/>
</dbReference>
<sequence length="220" mass="25568">MKLYTYVVARDYGFAPNPFFNVCTLATCKPVIRRCAHVGDWVAGTGSMRCGMGDRLIYAMRVGATLTFDEYWKSPRFRLKRPNLHGSLKQAFGDNIYHHDLSNERWCQEKSHHSHSHGQTNHANLEKDTKTDRVLLSDWFVYFGKDAVELPERFRQGKEETVIHPGGHGHLVNFRPGFKEDFIQWVLSLEQEGFRGEPIEFRSQLAKTGTDLRKQVRRRK</sequence>